<dbReference type="AlphaFoldDB" id="A0A316G8G0"/>
<dbReference type="OrthoDB" id="7816979at2"/>
<name>A0A316G8G0_9RHOB</name>
<keyword evidence="2" id="KW-1185">Reference proteome</keyword>
<dbReference type="EMBL" id="QGGV01000003">
    <property type="protein sequence ID" value="PWK57128.1"/>
    <property type="molecule type" value="Genomic_DNA"/>
</dbReference>
<proteinExistence type="predicted"/>
<evidence type="ECO:0008006" key="3">
    <source>
        <dbReference type="Google" id="ProtNLM"/>
    </source>
</evidence>
<gene>
    <name evidence="1" type="ORF">C8D95_103366</name>
</gene>
<protein>
    <recommendedName>
        <fullName evidence="3">Sulfotransferase family protein</fullName>
    </recommendedName>
</protein>
<organism evidence="1 2">
    <name type="scientific">Silicimonas algicola</name>
    <dbReference type="NCBI Taxonomy" id="1826607"/>
    <lineage>
        <taxon>Bacteria</taxon>
        <taxon>Pseudomonadati</taxon>
        <taxon>Pseudomonadota</taxon>
        <taxon>Alphaproteobacteria</taxon>
        <taxon>Rhodobacterales</taxon>
        <taxon>Paracoccaceae</taxon>
    </lineage>
</organism>
<dbReference type="Proteomes" id="UP000245390">
    <property type="component" value="Unassembled WGS sequence"/>
</dbReference>
<accession>A0A316G8G0</accession>
<evidence type="ECO:0000313" key="2">
    <source>
        <dbReference type="Proteomes" id="UP000245390"/>
    </source>
</evidence>
<evidence type="ECO:0000313" key="1">
    <source>
        <dbReference type="EMBL" id="PWK57128.1"/>
    </source>
</evidence>
<reference evidence="1 2" key="1">
    <citation type="submission" date="2018-05" db="EMBL/GenBank/DDBJ databases">
        <title>Genomic Encyclopedia of Type Strains, Phase IV (KMG-IV): sequencing the most valuable type-strain genomes for metagenomic binning, comparative biology and taxonomic classification.</title>
        <authorList>
            <person name="Goeker M."/>
        </authorList>
    </citation>
    <scope>NUCLEOTIDE SEQUENCE [LARGE SCALE GENOMIC DNA]</scope>
    <source>
        <strain evidence="1 2">DSM 103371</strain>
    </source>
</reference>
<sequence length="288" mass="31617">MQVIFHLGAHCTDGGLLIRSILRNRAALAAEGIGVPGPGRYRELIGEVSTTLRGSAADTDTEDMLLEAIRDDDTAVRVVLSNENFLCRVGVVLAQNGLYPKAEKSSWLRQCLPSHEVEFALAIRNPATFVPEALAAAGEGHGILEGLSLGDLMWSEVIADIAAANPGARIVAWCHEDTPFIWSEVMREVTGHDPFTRLEGGFDMLDTIMSEDGMTRLTDFLAEREIENETKRRRAIAAFLEAHALRDEIETEIDLPGWTEDTVAALTELYEEDVARIARMQGVTFISP</sequence>
<dbReference type="RefSeq" id="WP_109758874.1">
    <property type="nucleotide sequence ID" value="NZ_CP034588.1"/>
</dbReference>
<comment type="caution">
    <text evidence="1">The sequence shown here is derived from an EMBL/GenBank/DDBJ whole genome shotgun (WGS) entry which is preliminary data.</text>
</comment>
<dbReference type="KEGG" id="salo:EF888_10040"/>